<dbReference type="PROSITE" id="PS51007">
    <property type="entry name" value="CYTC"/>
    <property type="match status" value="2"/>
</dbReference>
<dbReference type="PANTHER" id="PTHR40942:SF4">
    <property type="entry name" value="CYTOCHROME C5"/>
    <property type="match status" value="1"/>
</dbReference>
<dbReference type="Gene3D" id="1.10.760.10">
    <property type="entry name" value="Cytochrome c-like domain"/>
    <property type="match status" value="2"/>
</dbReference>
<proteinExistence type="predicted"/>
<protein>
    <submittedName>
        <fullName evidence="10">C-type cytochrome</fullName>
    </submittedName>
</protein>
<dbReference type="Pfam" id="PF13442">
    <property type="entry name" value="Cytochrome_CBB3"/>
    <property type="match status" value="2"/>
</dbReference>
<sequence>MSLTEQQNHNNDDKQSVHVKNPARIFWLSILFLLVVGAAMFYIDSNTNDLRMGKARPDTSESVAARIQPVAQFALNIVEADRPLKTGKEVYDATCTTCHATGVAGAPKFGDKDAWAPYIAAGYETMLQVALNGKGAMPAKGGNTTLDDLEVERAMVYMANEAGAGFAEPGDNQTEAPAQQADANEQKTDSAADDSAETTAAATSGDNAIPAATEEQLAAGKKLYDAACFACHGSGVAGAPKFGDKDAWAPYIETGLDTMLQVAITGKGAMPPRGTAMNASDDDLRDAILYMIEQVR</sequence>
<keyword evidence="8" id="KW-1133">Transmembrane helix</keyword>
<dbReference type="PRINTS" id="PR00607">
    <property type="entry name" value="CYTCHROMECIE"/>
</dbReference>
<feature type="domain" description="Cytochrome c" evidence="9">
    <location>
        <begin position="82"/>
        <end position="162"/>
    </location>
</feature>
<evidence type="ECO:0000256" key="8">
    <source>
        <dbReference type="SAM" id="Phobius"/>
    </source>
</evidence>
<evidence type="ECO:0000256" key="5">
    <source>
        <dbReference type="ARBA" id="ARBA00023004"/>
    </source>
</evidence>
<evidence type="ECO:0000256" key="3">
    <source>
        <dbReference type="ARBA" id="ARBA00022723"/>
    </source>
</evidence>
<dbReference type="RefSeq" id="WP_345370604.1">
    <property type="nucleotide sequence ID" value="NZ_BAABKD010000009.1"/>
</dbReference>
<keyword evidence="1" id="KW-0813">Transport</keyword>
<feature type="domain" description="Cytochrome c" evidence="9">
    <location>
        <begin position="215"/>
        <end position="295"/>
    </location>
</feature>
<evidence type="ECO:0000256" key="2">
    <source>
        <dbReference type="ARBA" id="ARBA00022617"/>
    </source>
</evidence>
<evidence type="ECO:0000313" key="11">
    <source>
        <dbReference type="Proteomes" id="UP001500227"/>
    </source>
</evidence>
<keyword evidence="4" id="KW-0249">Electron transport</keyword>
<dbReference type="InterPro" id="IPR009056">
    <property type="entry name" value="Cyt_c-like_dom"/>
</dbReference>
<evidence type="ECO:0000256" key="1">
    <source>
        <dbReference type="ARBA" id="ARBA00022448"/>
    </source>
</evidence>
<feature type="compositionally biased region" description="Polar residues" evidence="7">
    <location>
        <begin position="171"/>
        <end position="183"/>
    </location>
</feature>
<keyword evidence="11" id="KW-1185">Reference proteome</keyword>
<feature type="region of interest" description="Disordered" evidence="7">
    <location>
        <begin position="164"/>
        <end position="208"/>
    </location>
</feature>
<evidence type="ECO:0000256" key="6">
    <source>
        <dbReference type="PROSITE-ProRule" id="PRU00433"/>
    </source>
</evidence>
<comment type="caution">
    <text evidence="10">The sequence shown here is derived from an EMBL/GenBank/DDBJ whole genome shotgun (WGS) entry which is preliminary data.</text>
</comment>
<name>A0ABP9M2A4_9BURK</name>
<dbReference type="SUPFAM" id="SSF46626">
    <property type="entry name" value="Cytochrome c"/>
    <property type="match status" value="2"/>
</dbReference>
<organism evidence="10 11">
    <name type="scientific">Paenalcaligenes hermetiae</name>
    <dbReference type="NCBI Taxonomy" id="1157987"/>
    <lineage>
        <taxon>Bacteria</taxon>
        <taxon>Pseudomonadati</taxon>
        <taxon>Pseudomonadota</taxon>
        <taxon>Betaproteobacteria</taxon>
        <taxon>Burkholderiales</taxon>
        <taxon>Alcaligenaceae</taxon>
        <taxon>Paenalcaligenes</taxon>
    </lineage>
</organism>
<reference evidence="11" key="1">
    <citation type="journal article" date="2019" name="Int. J. Syst. Evol. Microbiol.">
        <title>The Global Catalogue of Microorganisms (GCM) 10K type strain sequencing project: providing services to taxonomists for standard genome sequencing and annotation.</title>
        <authorList>
            <consortium name="The Broad Institute Genomics Platform"/>
            <consortium name="The Broad Institute Genome Sequencing Center for Infectious Disease"/>
            <person name="Wu L."/>
            <person name="Ma J."/>
        </authorList>
    </citation>
    <scope>NUCLEOTIDE SEQUENCE [LARGE SCALE GENOMIC DNA]</scope>
    <source>
        <strain evidence="11">JCM 18423</strain>
    </source>
</reference>
<dbReference type="Proteomes" id="UP001500227">
    <property type="component" value="Unassembled WGS sequence"/>
</dbReference>
<dbReference type="InterPro" id="IPR002323">
    <property type="entry name" value="Cyt_CIE"/>
</dbReference>
<keyword evidence="8" id="KW-0472">Membrane</keyword>
<evidence type="ECO:0000313" key="10">
    <source>
        <dbReference type="EMBL" id="GAA5090006.1"/>
    </source>
</evidence>
<keyword evidence="5 6" id="KW-0408">Iron</keyword>
<feature type="transmembrane region" description="Helical" evidence="8">
    <location>
        <begin position="25"/>
        <end position="43"/>
    </location>
</feature>
<evidence type="ECO:0000259" key="9">
    <source>
        <dbReference type="PROSITE" id="PS51007"/>
    </source>
</evidence>
<keyword evidence="3 6" id="KW-0479">Metal-binding</keyword>
<gene>
    <name evidence="10" type="ORF">GCM10023337_13670</name>
</gene>
<evidence type="ECO:0000256" key="4">
    <source>
        <dbReference type="ARBA" id="ARBA00022982"/>
    </source>
</evidence>
<dbReference type="EMBL" id="BAABKD010000009">
    <property type="protein sequence ID" value="GAA5090006.1"/>
    <property type="molecule type" value="Genomic_DNA"/>
</dbReference>
<evidence type="ECO:0000256" key="7">
    <source>
        <dbReference type="SAM" id="MobiDB-lite"/>
    </source>
</evidence>
<keyword evidence="2 6" id="KW-0349">Heme</keyword>
<accession>A0ABP9M2A4</accession>
<keyword evidence="8" id="KW-0812">Transmembrane</keyword>
<dbReference type="PANTHER" id="PTHR40942">
    <property type="match status" value="1"/>
</dbReference>
<dbReference type="InterPro" id="IPR036909">
    <property type="entry name" value="Cyt_c-like_dom_sf"/>
</dbReference>